<sequence length="1161" mass="130092">MNGSPEGRDFANLLGYPRHAEHAGRLHRHRVKVKISTLPACCIMLPTDSNISNSDSAATRSVLERLPDEIIVQILLQTDPNGFASLILLNRRWRQVSSQAYLYSHQLSRCPSYLTTQKSHSIPRGDSLSRLRSLFLREIKRNLFEAYLRPNEIIINLTTSPGNLYPKSEKESFQYSLSPHGHYILAYSSTRILVLDATDQEITVERGFKILQRPTSITITDDGSILAVLSSDLQVDIYDLTKKETRHVRAIILDHTPRTIALSPNGSVLAAAYDAGIEVSSLKQNNNSTDRRSVKCYTVDSLNFSSDGSQILGTTLHTQNPSTVVLTAPYFDTGATLQEDSVSALWTTSILFPNGSRDCSHAALLPNSEGEEANWAFAYDRVFETFRAVRIDDLRNGTTYFTGPVADSSISSKLLPSSLPAANKSGNVVASAFDGFIWLYGIPKNLEAMPISKNNIYSSIESGAQSNLDQSTPSSSESSVNSNNRQNEEFGKIPQWQHLGDKARNTFVEGRNVSFFQRVSDLTWVKSSKLSGDRLIAVASKTSNHFLVDEDKNTQPVDTGQIMILDFTIAPLNGKRSFITINVDVNNYEMLDKDKYGLETELTRVRMRNLAQQDSRSHVVQREVEDASNSFLNRIHNDQRMNNQTYPTSSEEEVFDTPYSHSSPRSGSTLRRAATAAAINRRFDSHVTNSTYTIEYRRVDGQEEYPHESDADDWVPPPPPYTCNSTVTPPEHSQDNLSETKISNTLPMCLNQALNINRCNYANIDRCYQDQNAISENIEEYYRESSLQQHGSCEFNRSAQNEPGPSHDYAFDDRYDVSPTVTPPLGSPQFNGYSQNPPEEVIDGISMNESLVIPSNGDVNRSEVSSILDQPIFSIQDSTIFSDKIQSPKKELLTGCQKLPDVTSIGSRKNKNTHSWDQLFRSKDDCNFPDRQKTFNNLTQRVENRVERLSTKFPLSNKIVSATRSFRGRTPKMLRRSTAPESVDYASQSLDRSKYLSSHEYTQARPYQYRHFSEDNIQNDRYGLQNNEIFSDSFYFSSQNTSFCCASSQSHLTSQLILNGNRELHLQSGDGQVINPESHASGNSHETFNDLSLPVKLSRKIVADSQGISQRKSLPGNKGGPNNSANLAVGHNESKFNINYSSSKQLSSLDVEVKKKKCTIM</sequence>
<feature type="region of interest" description="Disordered" evidence="1">
    <location>
        <begin position="464"/>
        <end position="495"/>
    </location>
</feature>
<keyword evidence="4" id="KW-1185">Reference proteome</keyword>
<feature type="compositionally biased region" description="Low complexity" evidence="1">
    <location>
        <begin position="471"/>
        <end position="485"/>
    </location>
</feature>
<evidence type="ECO:0000256" key="1">
    <source>
        <dbReference type="SAM" id="MobiDB-lite"/>
    </source>
</evidence>
<feature type="compositionally biased region" description="Polar residues" evidence="1">
    <location>
        <begin position="659"/>
        <end position="669"/>
    </location>
</feature>
<dbReference type="AlphaFoldDB" id="A0A0B1P0Z0"/>
<evidence type="ECO:0000313" key="4">
    <source>
        <dbReference type="Proteomes" id="UP000030854"/>
    </source>
</evidence>
<accession>A0A0B1P0Z0</accession>
<dbReference type="SUPFAM" id="SSF81383">
    <property type="entry name" value="F-box domain"/>
    <property type="match status" value="1"/>
</dbReference>
<dbReference type="InterPro" id="IPR055589">
    <property type="entry name" value="DUF7165"/>
</dbReference>
<dbReference type="Gene3D" id="2.130.10.10">
    <property type="entry name" value="YVTN repeat-like/Quinoprotein amine dehydrogenase"/>
    <property type="match status" value="1"/>
</dbReference>
<dbReference type="EMBL" id="JNVN01004127">
    <property type="protein sequence ID" value="KHJ30494.1"/>
    <property type="molecule type" value="Genomic_DNA"/>
</dbReference>
<feature type="region of interest" description="Disordered" evidence="1">
    <location>
        <begin position="641"/>
        <end position="669"/>
    </location>
</feature>
<dbReference type="InterPro" id="IPR015943">
    <property type="entry name" value="WD40/YVTN_repeat-like_dom_sf"/>
</dbReference>
<dbReference type="HOGENOM" id="CLU_002718_0_0_1"/>
<reference evidence="3 4" key="1">
    <citation type="journal article" date="2014" name="BMC Genomics">
        <title>Adaptive genomic structural variation in the grape powdery mildew pathogen, Erysiphe necator.</title>
        <authorList>
            <person name="Jones L."/>
            <person name="Riaz S."/>
            <person name="Morales-Cruz A."/>
            <person name="Amrine K.C."/>
            <person name="McGuire B."/>
            <person name="Gubler W.D."/>
            <person name="Walker M.A."/>
            <person name="Cantu D."/>
        </authorList>
    </citation>
    <scope>NUCLEOTIDE SEQUENCE [LARGE SCALE GENOMIC DNA]</scope>
    <source>
        <strain evidence="4">c</strain>
    </source>
</reference>
<dbReference type="InterPro" id="IPR036047">
    <property type="entry name" value="F-box-like_dom_sf"/>
</dbReference>
<dbReference type="Pfam" id="PF23749">
    <property type="entry name" value="DUF7165"/>
    <property type="match status" value="1"/>
</dbReference>
<protein>
    <submittedName>
        <fullName evidence="3">Putative f-box domain-containing protein</fullName>
    </submittedName>
</protein>
<gene>
    <name evidence="3" type="ORF">EV44_g6526</name>
</gene>
<evidence type="ECO:0000313" key="3">
    <source>
        <dbReference type="EMBL" id="KHJ30494.1"/>
    </source>
</evidence>
<organism evidence="3 4">
    <name type="scientific">Uncinula necator</name>
    <name type="common">Grape powdery mildew</name>
    <dbReference type="NCBI Taxonomy" id="52586"/>
    <lineage>
        <taxon>Eukaryota</taxon>
        <taxon>Fungi</taxon>
        <taxon>Dikarya</taxon>
        <taxon>Ascomycota</taxon>
        <taxon>Pezizomycotina</taxon>
        <taxon>Leotiomycetes</taxon>
        <taxon>Erysiphales</taxon>
        <taxon>Erysiphaceae</taxon>
        <taxon>Erysiphe</taxon>
    </lineage>
</organism>
<dbReference type="STRING" id="52586.A0A0B1P0Z0"/>
<dbReference type="PROSITE" id="PS50181">
    <property type="entry name" value="FBOX"/>
    <property type="match status" value="1"/>
</dbReference>
<dbReference type="CDD" id="cd09917">
    <property type="entry name" value="F-box_SF"/>
    <property type="match status" value="1"/>
</dbReference>
<dbReference type="SUPFAM" id="SSF101908">
    <property type="entry name" value="Putative isomerase YbhE"/>
    <property type="match status" value="1"/>
</dbReference>
<evidence type="ECO:0000259" key="2">
    <source>
        <dbReference type="PROSITE" id="PS50181"/>
    </source>
</evidence>
<comment type="caution">
    <text evidence="3">The sequence shown here is derived from an EMBL/GenBank/DDBJ whole genome shotgun (WGS) entry which is preliminary data.</text>
</comment>
<proteinExistence type="predicted"/>
<dbReference type="Proteomes" id="UP000030854">
    <property type="component" value="Unassembled WGS sequence"/>
</dbReference>
<feature type="domain" description="F-box" evidence="2">
    <location>
        <begin position="60"/>
        <end position="106"/>
    </location>
</feature>
<feature type="region of interest" description="Disordered" evidence="1">
    <location>
        <begin position="1106"/>
        <end position="1126"/>
    </location>
</feature>
<dbReference type="InterPro" id="IPR001810">
    <property type="entry name" value="F-box_dom"/>
</dbReference>
<name>A0A0B1P0Z0_UNCNE</name>